<feature type="transmembrane region" description="Helical" evidence="16">
    <location>
        <begin position="401"/>
        <end position="427"/>
    </location>
</feature>
<dbReference type="PRINTS" id="PR01434">
    <property type="entry name" value="NADHDHGNASE5"/>
</dbReference>
<feature type="transmembrane region" description="Helical" evidence="16">
    <location>
        <begin position="84"/>
        <end position="108"/>
    </location>
</feature>
<evidence type="ECO:0000256" key="12">
    <source>
        <dbReference type="ARBA" id="ARBA00023075"/>
    </source>
</evidence>
<comment type="similarity">
    <text evidence="16">Belongs to the complex I subunit 5 family.</text>
</comment>
<dbReference type="AlphaFoldDB" id="W5VHA1"/>
<dbReference type="PANTHER" id="PTHR42829">
    <property type="entry name" value="NADH-UBIQUINONE OXIDOREDUCTASE CHAIN 5"/>
    <property type="match status" value="1"/>
</dbReference>
<organism evidence="20">
    <name type="scientific">Rana dybowskii</name>
    <name type="common">Dybovsky's frog</name>
    <name type="synonym">Korean brown frog</name>
    <dbReference type="NCBI Taxonomy" id="71582"/>
    <lineage>
        <taxon>Eukaryota</taxon>
        <taxon>Metazoa</taxon>
        <taxon>Chordata</taxon>
        <taxon>Craniata</taxon>
        <taxon>Vertebrata</taxon>
        <taxon>Euteleostomi</taxon>
        <taxon>Amphibia</taxon>
        <taxon>Batrachia</taxon>
        <taxon>Anura</taxon>
        <taxon>Neobatrachia</taxon>
        <taxon>Ranoidea</taxon>
        <taxon>Ranidae</taxon>
        <taxon>Rana</taxon>
        <taxon>Rana</taxon>
    </lineage>
</organism>
<feature type="domain" description="NADH:quinone oxidoreductase/Mrp antiporter transmembrane" evidence="17">
    <location>
        <begin position="134"/>
        <end position="416"/>
    </location>
</feature>
<evidence type="ECO:0000256" key="8">
    <source>
        <dbReference type="ARBA" id="ARBA00022967"/>
    </source>
</evidence>
<geneLocation type="mitochondrion" evidence="20"/>
<accession>W5VHA1</accession>
<dbReference type="Pfam" id="PF06455">
    <property type="entry name" value="NADH5_C"/>
    <property type="match status" value="1"/>
</dbReference>
<evidence type="ECO:0000256" key="11">
    <source>
        <dbReference type="ARBA" id="ARBA00023027"/>
    </source>
</evidence>
<protein>
    <recommendedName>
        <fullName evidence="3 16">NADH-ubiquinone oxidoreductase chain 5</fullName>
        <ecNumber evidence="2 16">7.1.1.2</ecNumber>
    </recommendedName>
</protein>
<dbReference type="GO" id="GO:0003954">
    <property type="term" value="F:NADH dehydrogenase activity"/>
    <property type="evidence" value="ECO:0007669"/>
    <property type="project" value="TreeGrafter"/>
</dbReference>
<evidence type="ECO:0000256" key="5">
    <source>
        <dbReference type="ARBA" id="ARBA00022660"/>
    </source>
</evidence>
<evidence type="ECO:0000256" key="7">
    <source>
        <dbReference type="ARBA" id="ARBA00022792"/>
    </source>
</evidence>
<feature type="domain" description="NADH dehydrogenase subunit 5 C-terminal" evidence="19">
    <location>
        <begin position="420"/>
        <end position="596"/>
    </location>
</feature>
<dbReference type="InterPro" id="IPR001516">
    <property type="entry name" value="Proton_antipo_N"/>
</dbReference>
<evidence type="ECO:0000256" key="6">
    <source>
        <dbReference type="ARBA" id="ARBA00022692"/>
    </source>
</evidence>
<reference evidence="20" key="1">
    <citation type="journal article" date="2014" name="Mitochondrial DNA">
        <title>Complete mitochondrial genomes of two brown frogs, Rana dybowskii and Rana cf. chensinensis (Anura: Ranidae).</title>
        <authorList>
            <person name="Li J."/>
            <person name="Lei G."/>
            <person name="Fu C."/>
        </authorList>
    </citation>
    <scope>NUCLEOTIDE SEQUENCE</scope>
</reference>
<feature type="transmembrane region" description="Helical" evidence="16">
    <location>
        <begin position="580"/>
        <end position="596"/>
    </location>
</feature>
<keyword evidence="9" id="KW-0249">Electron transport</keyword>
<sequence length="597" mass="66120">MSHQTNLTALGISALVIMLIIHTLIYSRTKYFHLLAQDAVKMAFFISLYPLYAFLSDDSANASATTTWFSLGTTGLAFTTQFDLYTLLFLPVAFLVTWSILEFSTWYMQSDPSIDMFFKYLLIFLLAMIILVCSGNLCLFFVGWEGVGIMSFLLIGWYHARANAATAALQAVLYNRIGDIGFLMAFCWLLMNIQSLDLPYILSMPPYPGVLLGFITAAASKSAQFGFHPWLASAMEGPTPVSALLHSSTMVVAGIFLLIRIHPLLSQAPQALTICLCLGAMSTFFAATYALAQNDIKKIIAYSTSSQLGLMMVAIGLNLPYLAFFHICTHAFFKAMLFLCSGLIIHSLNNEQDIRNMGGLQHVLPTTTTCLSIGSFALMGTPFLAGFYSKDAIIEAASTSYVNFAALLLTLVATAFTAVYSMRLIYFASMMEPRMNPILMCDENDNRILNPLTRLALGSILAGILIFKTTLPTHPHIHTMPMYMKLTALIVTVLAFTIAYELTKTFWTVVPKSPVSEEFDPSFHNHLLHRAVTVVTLNSAGQIIAHVLESIIHKKLGPDYSERFQSSPIKMVRVTQTARIKTYLSAFFITLLFTVLI</sequence>
<evidence type="ECO:0000256" key="13">
    <source>
        <dbReference type="ARBA" id="ARBA00023128"/>
    </source>
</evidence>
<gene>
    <name evidence="20" type="primary">ND5</name>
</gene>
<dbReference type="InterPro" id="IPR003945">
    <property type="entry name" value="NU5C-like"/>
</dbReference>
<keyword evidence="4 16" id="KW-0813">Transport</keyword>
<dbReference type="InterPro" id="IPR001750">
    <property type="entry name" value="ND/Mrp_TM"/>
</dbReference>
<comment type="catalytic activity">
    <reaction evidence="15 16">
        <text>a ubiquinone + NADH + 5 H(+)(in) = a ubiquinol + NAD(+) + 4 H(+)(out)</text>
        <dbReference type="Rhea" id="RHEA:29091"/>
        <dbReference type="Rhea" id="RHEA-COMP:9565"/>
        <dbReference type="Rhea" id="RHEA-COMP:9566"/>
        <dbReference type="ChEBI" id="CHEBI:15378"/>
        <dbReference type="ChEBI" id="CHEBI:16389"/>
        <dbReference type="ChEBI" id="CHEBI:17976"/>
        <dbReference type="ChEBI" id="CHEBI:57540"/>
        <dbReference type="ChEBI" id="CHEBI:57945"/>
        <dbReference type="EC" id="7.1.1.2"/>
    </reaction>
</comment>
<feature type="transmembrane region" description="Helical" evidence="16">
    <location>
        <begin position="120"/>
        <end position="143"/>
    </location>
</feature>
<dbReference type="Pfam" id="PF00662">
    <property type="entry name" value="Proton_antipo_N"/>
    <property type="match status" value="1"/>
</dbReference>
<evidence type="ECO:0000256" key="16">
    <source>
        <dbReference type="RuleBase" id="RU003404"/>
    </source>
</evidence>
<feature type="transmembrane region" description="Helical" evidence="16">
    <location>
        <begin position="323"/>
        <end position="348"/>
    </location>
</feature>
<keyword evidence="14 16" id="KW-0472">Membrane</keyword>
<dbReference type="GO" id="GO:0042773">
    <property type="term" value="P:ATP synthesis coupled electron transport"/>
    <property type="evidence" value="ECO:0007669"/>
    <property type="project" value="InterPro"/>
</dbReference>
<keyword evidence="10 16" id="KW-1133">Transmembrane helix</keyword>
<keyword evidence="12 16" id="KW-0830">Ubiquinone</keyword>
<keyword evidence="6 16" id="KW-0812">Transmembrane</keyword>
<evidence type="ECO:0000259" key="18">
    <source>
        <dbReference type="Pfam" id="PF00662"/>
    </source>
</evidence>
<keyword evidence="5" id="KW-0679">Respiratory chain</keyword>
<dbReference type="InterPro" id="IPR010934">
    <property type="entry name" value="NADH_DH_su5_C"/>
</dbReference>
<feature type="transmembrane region" description="Helical" evidence="16">
    <location>
        <begin position="207"/>
        <end position="231"/>
    </location>
</feature>
<dbReference type="InterPro" id="IPR018393">
    <property type="entry name" value="NADHpl_OxRdtase_5_subgr"/>
</dbReference>
<dbReference type="GO" id="GO:0005743">
    <property type="term" value="C:mitochondrial inner membrane"/>
    <property type="evidence" value="ECO:0007669"/>
    <property type="project" value="UniProtKB-SubCell"/>
</dbReference>
<comment type="subcellular location">
    <subcellularLocation>
        <location evidence="1">Mitochondrion inner membrane</location>
        <topology evidence="1">Multi-pass membrane protein</topology>
    </subcellularLocation>
</comment>
<evidence type="ECO:0000256" key="3">
    <source>
        <dbReference type="ARBA" id="ARBA00021096"/>
    </source>
</evidence>
<dbReference type="GO" id="GO:0015990">
    <property type="term" value="P:electron transport coupled proton transport"/>
    <property type="evidence" value="ECO:0007669"/>
    <property type="project" value="TreeGrafter"/>
</dbReference>
<name>W5VHA1_RANDY</name>
<dbReference type="GeneID" id="18490393"/>
<comment type="function">
    <text evidence="16">Core subunit of the mitochondrial membrane respiratory chain NADH dehydrogenase (Complex I) which catalyzes electron transfer from NADH through the respiratory chain, using ubiquinone as an electron acceptor. Essential for the catalytic activity and assembly of complex I.</text>
</comment>
<dbReference type="PANTHER" id="PTHR42829:SF2">
    <property type="entry name" value="NADH-UBIQUINONE OXIDOREDUCTASE CHAIN 5"/>
    <property type="match status" value="1"/>
</dbReference>
<keyword evidence="11 16" id="KW-0520">NAD</keyword>
<feature type="transmembrane region" description="Helical" evidence="16">
    <location>
        <begin position="448"/>
        <end position="467"/>
    </location>
</feature>
<keyword evidence="7" id="KW-0999">Mitochondrion inner membrane</keyword>
<evidence type="ECO:0000313" key="20">
    <source>
        <dbReference type="EMBL" id="AHH80778.1"/>
    </source>
</evidence>
<evidence type="ECO:0000256" key="9">
    <source>
        <dbReference type="ARBA" id="ARBA00022982"/>
    </source>
</evidence>
<dbReference type="EMBL" id="KF898355">
    <property type="protein sequence ID" value="AHH80778.1"/>
    <property type="molecule type" value="Genomic_DNA"/>
</dbReference>
<evidence type="ECO:0000256" key="15">
    <source>
        <dbReference type="ARBA" id="ARBA00049551"/>
    </source>
</evidence>
<feature type="transmembrane region" description="Helical" evidence="16">
    <location>
        <begin position="180"/>
        <end position="201"/>
    </location>
</feature>
<keyword evidence="13 16" id="KW-0496">Mitochondrion</keyword>
<feature type="transmembrane region" description="Helical" evidence="16">
    <location>
        <begin position="243"/>
        <end position="265"/>
    </location>
</feature>
<evidence type="ECO:0000256" key="14">
    <source>
        <dbReference type="ARBA" id="ARBA00023136"/>
    </source>
</evidence>
<feature type="transmembrane region" description="Helical" evidence="16">
    <location>
        <begin position="299"/>
        <end position="317"/>
    </location>
</feature>
<feature type="transmembrane region" description="Helical" evidence="16">
    <location>
        <begin position="482"/>
        <end position="502"/>
    </location>
</feature>
<dbReference type="EC" id="7.1.1.2" evidence="2 16"/>
<dbReference type="CTD" id="4540"/>
<evidence type="ECO:0000256" key="1">
    <source>
        <dbReference type="ARBA" id="ARBA00004448"/>
    </source>
</evidence>
<dbReference type="Pfam" id="PF00361">
    <property type="entry name" value="Proton_antipo_M"/>
    <property type="match status" value="1"/>
</dbReference>
<dbReference type="NCBIfam" id="TIGR01974">
    <property type="entry name" value="NDH_I_L"/>
    <property type="match status" value="1"/>
</dbReference>
<feature type="transmembrane region" description="Helical" evidence="16">
    <location>
        <begin position="369"/>
        <end position="389"/>
    </location>
</feature>
<evidence type="ECO:0000256" key="4">
    <source>
        <dbReference type="ARBA" id="ARBA00022448"/>
    </source>
</evidence>
<feature type="domain" description="NADH-Ubiquinone oxidoreductase (complex I) chain 5 N-terminal" evidence="18">
    <location>
        <begin position="68"/>
        <end position="118"/>
    </location>
</feature>
<feature type="transmembrane region" description="Helical" evidence="16">
    <location>
        <begin position="6"/>
        <end position="27"/>
    </location>
</feature>
<evidence type="ECO:0000259" key="17">
    <source>
        <dbReference type="Pfam" id="PF00361"/>
    </source>
</evidence>
<feature type="transmembrane region" description="Helical" evidence="16">
    <location>
        <begin position="149"/>
        <end position="173"/>
    </location>
</feature>
<keyword evidence="8" id="KW-1278">Translocase</keyword>
<proteinExistence type="inferred from homology"/>
<dbReference type="RefSeq" id="YP_009003753.1">
    <property type="nucleotide sequence ID" value="NC_023528.1"/>
</dbReference>
<feature type="transmembrane region" description="Helical" evidence="16">
    <location>
        <begin position="271"/>
        <end position="292"/>
    </location>
</feature>
<evidence type="ECO:0000259" key="19">
    <source>
        <dbReference type="Pfam" id="PF06455"/>
    </source>
</evidence>
<evidence type="ECO:0000256" key="10">
    <source>
        <dbReference type="ARBA" id="ARBA00022989"/>
    </source>
</evidence>
<dbReference type="GO" id="GO:0008137">
    <property type="term" value="F:NADH dehydrogenase (ubiquinone) activity"/>
    <property type="evidence" value="ECO:0007669"/>
    <property type="project" value="UniProtKB-EC"/>
</dbReference>
<evidence type="ECO:0000256" key="2">
    <source>
        <dbReference type="ARBA" id="ARBA00012944"/>
    </source>
</evidence>